<reference evidence="2 3" key="1">
    <citation type="submission" date="2023-10" db="EMBL/GenBank/DDBJ databases">
        <title>Marine bacteria isolated from horseshoe crab.</title>
        <authorList>
            <person name="Cheng T.H."/>
        </authorList>
    </citation>
    <scope>NUCLEOTIDE SEQUENCE [LARGE SCALE GENOMIC DNA]</scope>
    <source>
        <strain evidence="2 3">HSC6</strain>
    </source>
</reference>
<accession>A0ABU3ZFB2</accession>
<protein>
    <submittedName>
        <fullName evidence="2">Restriction endonuclease</fullName>
    </submittedName>
</protein>
<keyword evidence="3" id="KW-1185">Reference proteome</keyword>
<dbReference type="InterPro" id="IPR011335">
    <property type="entry name" value="Restrct_endonuc-II-like"/>
</dbReference>
<dbReference type="InterPro" id="IPR011856">
    <property type="entry name" value="tRNA_endonuc-like_dom_sf"/>
</dbReference>
<dbReference type="InterPro" id="IPR007560">
    <property type="entry name" value="Restrct_endonuc_IV_Mrr"/>
</dbReference>
<keyword evidence="2" id="KW-0378">Hydrolase</keyword>
<dbReference type="GO" id="GO:0004519">
    <property type="term" value="F:endonuclease activity"/>
    <property type="evidence" value="ECO:0007669"/>
    <property type="project" value="UniProtKB-KW"/>
</dbReference>
<feature type="domain" description="Restriction endonuclease type IV Mrr" evidence="1">
    <location>
        <begin position="6"/>
        <end position="116"/>
    </location>
</feature>
<dbReference type="InterPro" id="IPR052906">
    <property type="entry name" value="Type_IV_Methyl-Rstrct_Enzyme"/>
</dbReference>
<gene>
    <name evidence="2" type="ORF">R2X38_07355</name>
</gene>
<proteinExistence type="predicted"/>
<keyword evidence="2" id="KW-0255">Endonuclease</keyword>
<sequence length="280" mass="31570">MAKKGTEFELFVKAIYNEILEQDGYENVKVEHDINIMGKSGQLHQIDVYWEFKVAGVTHKVAVECKDFGKSAVSVGRIRDFYGVIEDIGNVHGVFVTTIGYQSGAIKYAEHKGISLKVVEQPTLEDIEANRGIDTFNLNIHALCISNSSVTPLLDIDWILDNTEIREGDPINIEGMNDEIKVISSDYSVIGTFYDFECRLPRKPENSKSLKHKFDISDGYLVWPKTKLPPLKIKGLQFTYDTHTLSSNSIIKSKLMAEAVLRDIITGDAHLFNKQIMRVV</sequence>
<comment type="caution">
    <text evidence="2">The sequence shown here is derived from an EMBL/GenBank/DDBJ whole genome shotgun (WGS) entry which is preliminary data.</text>
</comment>
<dbReference type="SUPFAM" id="SSF52980">
    <property type="entry name" value="Restriction endonuclease-like"/>
    <property type="match status" value="1"/>
</dbReference>
<dbReference type="Gene3D" id="3.40.1350.10">
    <property type="match status" value="1"/>
</dbReference>
<dbReference type="PANTHER" id="PTHR30015:SF7">
    <property type="entry name" value="TYPE IV METHYL-DIRECTED RESTRICTION ENZYME ECOKMRR"/>
    <property type="match status" value="1"/>
</dbReference>
<dbReference type="Proteomes" id="UP001186452">
    <property type="component" value="Unassembled WGS sequence"/>
</dbReference>
<keyword evidence="2" id="KW-0540">Nuclease</keyword>
<dbReference type="RefSeq" id="WP_317521555.1">
    <property type="nucleotide sequence ID" value="NZ_JAWJZI010000002.1"/>
</dbReference>
<name>A0ABU3ZFB2_9GAMM</name>
<dbReference type="EMBL" id="JAWJZI010000002">
    <property type="protein sequence ID" value="MDV5168814.1"/>
    <property type="molecule type" value="Genomic_DNA"/>
</dbReference>
<dbReference type="PANTHER" id="PTHR30015">
    <property type="entry name" value="MRR RESTRICTION SYSTEM PROTEIN"/>
    <property type="match status" value="1"/>
</dbReference>
<evidence type="ECO:0000313" key="3">
    <source>
        <dbReference type="Proteomes" id="UP001186452"/>
    </source>
</evidence>
<evidence type="ECO:0000259" key="1">
    <source>
        <dbReference type="Pfam" id="PF04471"/>
    </source>
</evidence>
<dbReference type="Pfam" id="PF04471">
    <property type="entry name" value="Mrr_cat"/>
    <property type="match status" value="1"/>
</dbReference>
<evidence type="ECO:0000313" key="2">
    <source>
        <dbReference type="EMBL" id="MDV5168814.1"/>
    </source>
</evidence>
<organism evidence="2 3">
    <name type="scientific">Photobacterium rosenbergii</name>
    <dbReference type="NCBI Taxonomy" id="294936"/>
    <lineage>
        <taxon>Bacteria</taxon>
        <taxon>Pseudomonadati</taxon>
        <taxon>Pseudomonadota</taxon>
        <taxon>Gammaproteobacteria</taxon>
        <taxon>Vibrionales</taxon>
        <taxon>Vibrionaceae</taxon>
        <taxon>Photobacterium</taxon>
    </lineage>
</organism>